<gene>
    <name evidence="6" type="primary">PSMB4</name>
</gene>
<dbReference type="PROSITE" id="PS51476">
    <property type="entry name" value="PROTEASOME_BETA_2"/>
    <property type="match status" value="1"/>
</dbReference>
<evidence type="ECO:0000313" key="5">
    <source>
        <dbReference type="Proteomes" id="UP000504617"/>
    </source>
</evidence>
<dbReference type="OrthoDB" id="7854943at2759"/>
<keyword evidence="2 4" id="KW-0647">Proteasome</keyword>
<proteinExistence type="inferred from homology"/>
<dbReference type="Pfam" id="PF00227">
    <property type="entry name" value="Proteasome"/>
    <property type="match status" value="1"/>
</dbReference>
<dbReference type="CTD" id="5692"/>
<dbReference type="PIRSF" id="PIRSF001213">
    <property type="entry name" value="Psome_endopept_beta"/>
    <property type="match status" value="1"/>
</dbReference>
<dbReference type="InterPro" id="IPR016050">
    <property type="entry name" value="Proteasome_bsu_CS"/>
</dbReference>
<name>A0A6I9XAA6_9SAUR</name>
<dbReference type="RefSeq" id="XP_013911251.1">
    <property type="nucleotide sequence ID" value="XM_014055776.1"/>
</dbReference>
<evidence type="ECO:0000256" key="1">
    <source>
        <dbReference type="ARBA" id="ARBA00022490"/>
    </source>
</evidence>
<dbReference type="GO" id="GO:0005634">
    <property type="term" value="C:nucleus"/>
    <property type="evidence" value="ECO:0007669"/>
    <property type="project" value="UniProtKB-SubCell"/>
</dbReference>
<dbReference type="SUPFAM" id="SSF56235">
    <property type="entry name" value="N-terminal nucleophile aminohydrolases (Ntn hydrolases)"/>
    <property type="match status" value="1"/>
</dbReference>
<dbReference type="Proteomes" id="UP000504617">
    <property type="component" value="Unplaced"/>
</dbReference>
<dbReference type="InterPro" id="IPR016295">
    <property type="entry name" value="Proteasome_beta4"/>
</dbReference>
<organism evidence="5 6">
    <name type="scientific">Thamnophis sirtalis</name>
    <dbReference type="NCBI Taxonomy" id="35019"/>
    <lineage>
        <taxon>Eukaryota</taxon>
        <taxon>Metazoa</taxon>
        <taxon>Chordata</taxon>
        <taxon>Craniata</taxon>
        <taxon>Vertebrata</taxon>
        <taxon>Euteleostomi</taxon>
        <taxon>Lepidosauria</taxon>
        <taxon>Squamata</taxon>
        <taxon>Bifurcata</taxon>
        <taxon>Unidentata</taxon>
        <taxon>Episquamata</taxon>
        <taxon>Toxicofera</taxon>
        <taxon>Serpentes</taxon>
        <taxon>Colubroidea</taxon>
        <taxon>Colubridae</taxon>
        <taxon>Natricinae</taxon>
        <taxon>Thamnophis</taxon>
    </lineage>
</organism>
<dbReference type="AlphaFoldDB" id="A0A6I9XAA6"/>
<accession>A0A6I9XAA6</accession>
<dbReference type="GO" id="GO:0051603">
    <property type="term" value="P:proteolysis involved in protein catabolic process"/>
    <property type="evidence" value="ECO:0007669"/>
    <property type="project" value="InterPro"/>
</dbReference>
<comment type="subcellular location">
    <subcellularLocation>
        <location evidence="4">Cytoplasm</location>
    </subcellularLocation>
    <subcellularLocation>
        <location evidence="4">Nucleus</location>
    </subcellularLocation>
</comment>
<dbReference type="PANTHER" id="PTHR32194">
    <property type="entry name" value="METALLOPROTEASE TLDD"/>
    <property type="match status" value="1"/>
</dbReference>
<keyword evidence="5" id="KW-1185">Reference proteome</keyword>
<sequence>MEAPAMLPLPSLLWAGGPAPGRLFPLGSPAQDSRAQTEASKRTLSPMVTGTSVLGLKFEGGVMIAADTLGSYGSLARFRNLSRIMKVNDSTALGASGDYADFQYLKQVLEQMVIDEDLLGDGHSYSPKAIHSWLTRVMYNHRSKMNPLWNTVVIGGYSNGEGFLGYVDMLGVAYEASSLATGYGSYVAQPLMREALEKTPNLSQQAARALIERCMKILYYRDARSFNRYEITTVTEKGMEVEGPLSLETNWEIAHLISGFE</sequence>
<dbReference type="Gene3D" id="3.60.20.10">
    <property type="entry name" value="Glutamine Phosphoribosylpyrophosphate, subunit 1, domain 1"/>
    <property type="match status" value="1"/>
</dbReference>
<evidence type="ECO:0000313" key="6">
    <source>
        <dbReference type="RefSeq" id="XP_013911251.1"/>
    </source>
</evidence>
<reference evidence="6" key="1">
    <citation type="submission" date="2025-08" db="UniProtKB">
        <authorList>
            <consortium name="RefSeq"/>
        </authorList>
    </citation>
    <scope>IDENTIFICATION</scope>
    <source>
        <tissue evidence="6">Skeletal muscle</tissue>
    </source>
</reference>
<comment type="similarity">
    <text evidence="4">Belongs to the peptidase T1B family.</text>
</comment>
<dbReference type="FunFam" id="3.60.20.10:FF:000014">
    <property type="entry name" value="Proteasome subunit beta type-7"/>
    <property type="match status" value="1"/>
</dbReference>
<dbReference type="GO" id="GO:0019774">
    <property type="term" value="C:proteasome core complex, beta-subunit complex"/>
    <property type="evidence" value="ECO:0007669"/>
    <property type="project" value="UniProtKB-UniRule"/>
</dbReference>
<dbReference type="InterPro" id="IPR001353">
    <property type="entry name" value="Proteasome_sua/b"/>
</dbReference>
<dbReference type="PROSITE" id="PS00854">
    <property type="entry name" value="PROTEASOME_BETA_1"/>
    <property type="match status" value="1"/>
</dbReference>
<dbReference type="GeneID" id="106540603"/>
<keyword evidence="1 4" id="KW-0963">Cytoplasm</keyword>
<keyword evidence="3 4" id="KW-0539">Nucleus</keyword>
<dbReference type="KEGG" id="tsr:106540603"/>
<evidence type="ECO:0000256" key="2">
    <source>
        <dbReference type="ARBA" id="ARBA00022942"/>
    </source>
</evidence>
<dbReference type="InterPro" id="IPR023333">
    <property type="entry name" value="Proteasome_suB-type"/>
</dbReference>
<evidence type="ECO:0000256" key="3">
    <source>
        <dbReference type="ARBA" id="ARBA00023242"/>
    </source>
</evidence>
<evidence type="ECO:0000256" key="4">
    <source>
        <dbReference type="PIRNR" id="PIRNR001213"/>
    </source>
</evidence>
<dbReference type="InterPro" id="IPR029055">
    <property type="entry name" value="Ntn_hydrolases_N"/>
</dbReference>
<dbReference type="CDD" id="cd03760">
    <property type="entry name" value="proteasome_beta_type_4"/>
    <property type="match status" value="1"/>
</dbReference>
<protein>
    <recommendedName>
        <fullName evidence="4">Proteasome subunit beta</fullName>
    </recommendedName>
</protein>
<dbReference type="GO" id="GO:0005737">
    <property type="term" value="C:cytoplasm"/>
    <property type="evidence" value="ECO:0007669"/>
    <property type="project" value="UniProtKB-SubCell"/>
</dbReference>
<comment type="function">
    <text evidence="4">Non-catalytic component of the proteasome.</text>
</comment>
<dbReference type="PANTHER" id="PTHR32194:SF6">
    <property type="entry name" value="PROTEASOME SUBUNIT BETA"/>
    <property type="match status" value="1"/>
</dbReference>